<evidence type="ECO:0000313" key="2">
    <source>
        <dbReference type="EMBL" id="SMX27357.1"/>
    </source>
</evidence>
<dbReference type="EMBL" id="FXXP01000001">
    <property type="protein sequence ID" value="SMX27357.1"/>
    <property type="molecule type" value="Genomic_DNA"/>
</dbReference>
<reference evidence="3" key="1">
    <citation type="submission" date="2017-05" db="EMBL/GenBank/DDBJ databases">
        <authorList>
            <person name="Rodrigo-Torres L."/>
            <person name="Arahal R. D."/>
            <person name="Lucena T."/>
        </authorList>
    </citation>
    <scope>NUCLEOTIDE SEQUENCE [LARGE SCALE GENOMIC DNA]</scope>
    <source>
        <strain evidence="3">CECT 8649</strain>
    </source>
</reference>
<gene>
    <name evidence="2" type="ORF">TRP8649_01461</name>
</gene>
<keyword evidence="1" id="KW-0732">Signal</keyword>
<proteinExistence type="predicted"/>
<sequence length="76" mass="7966">MRLLTYTLTCLALTAAPALADCKPGSCGKGKRCSYNATTGTKECIDATSKGLTDMIKDRAQVQGAQIDPSGDRPSK</sequence>
<keyword evidence="3" id="KW-1185">Reference proteome</keyword>
<name>A0A238JB32_9RHOB</name>
<organism evidence="2 3">
    <name type="scientific">Pelagimonas phthalicica</name>
    <dbReference type="NCBI Taxonomy" id="1037362"/>
    <lineage>
        <taxon>Bacteria</taxon>
        <taxon>Pseudomonadati</taxon>
        <taxon>Pseudomonadota</taxon>
        <taxon>Alphaproteobacteria</taxon>
        <taxon>Rhodobacterales</taxon>
        <taxon>Roseobacteraceae</taxon>
        <taxon>Pelagimonas</taxon>
    </lineage>
</organism>
<feature type="signal peptide" evidence="1">
    <location>
        <begin position="1"/>
        <end position="20"/>
    </location>
</feature>
<accession>A0A238JB32</accession>
<dbReference type="RefSeq" id="WP_099243513.1">
    <property type="nucleotide sequence ID" value="NZ_FXXP01000001.1"/>
</dbReference>
<evidence type="ECO:0000313" key="3">
    <source>
        <dbReference type="Proteomes" id="UP000225972"/>
    </source>
</evidence>
<evidence type="ECO:0000256" key="1">
    <source>
        <dbReference type="SAM" id="SignalP"/>
    </source>
</evidence>
<dbReference type="AlphaFoldDB" id="A0A238JB32"/>
<protein>
    <submittedName>
        <fullName evidence="2">Uncharacterized protein</fullName>
    </submittedName>
</protein>
<dbReference type="Proteomes" id="UP000225972">
    <property type="component" value="Unassembled WGS sequence"/>
</dbReference>
<feature type="chain" id="PRO_5012375988" evidence="1">
    <location>
        <begin position="21"/>
        <end position="76"/>
    </location>
</feature>